<dbReference type="RefSeq" id="WP_186202008.1">
    <property type="nucleotide sequence ID" value="NZ_CYPR01000242.1"/>
</dbReference>
<reference evidence="1 2" key="1">
    <citation type="submission" date="2015-09" db="EMBL/GenBank/DDBJ databases">
        <authorList>
            <person name="Jackson K.R."/>
            <person name="Lunt B.L."/>
            <person name="Fisher J.N.B."/>
            <person name="Gardner A.V."/>
            <person name="Bailey M.E."/>
            <person name="Deus L.M."/>
            <person name="Earl A.S."/>
            <person name="Gibby P.D."/>
            <person name="Hartmann K.A."/>
            <person name="Liu J.E."/>
            <person name="Manci A.M."/>
            <person name="Nielsen D.A."/>
            <person name="Solomon M.B."/>
            <person name="Breakwell D.P."/>
            <person name="Burnett S.H."/>
            <person name="Grose J.H."/>
        </authorList>
    </citation>
    <scope>NUCLEOTIDE SEQUENCE [LARGE SCALE GENOMIC DNA]</scope>
    <source>
        <strain evidence="1 2">CECT 7799</strain>
    </source>
</reference>
<name>A0A0M7BGN9_9RHOB</name>
<evidence type="ECO:0000313" key="1">
    <source>
        <dbReference type="EMBL" id="CUH40942.1"/>
    </source>
</evidence>
<dbReference type="AlphaFoldDB" id="A0A0M7BGN9"/>
<protein>
    <submittedName>
        <fullName evidence="1">Uncharacterized protein</fullName>
    </submittedName>
</protein>
<accession>A0A0M7BGN9</accession>
<sequence length="50" mass="5291">MDPRTATATDLILLLLLAGSAADVLLNEEAAETFLGRRVIGLIEGIAILR</sequence>
<dbReference type="Proteomes" id="UP000049455">
    <property type="component" value="Unassembled WGS sequence"/>
</dbReference>
<proteinExistence type="predicted"/>
<keyword evidence="2" id="KW-1185">Reference proteome</keyword>
<evidence type="ECO:0000313" key="2">
    <source>
        <dbReference type="Proteomes" id="UP000049455"/>
    </source>
</evidence>
<dbReference type="EMBL" id="CYPR01000242">
    <property type="protein sequence ID" value="CUH40942.1"/>
    <property type="molecule type" value="Genomic_DNA"/>
</dbReference>
<gene>
    <name evidence="1" type="ORF">JSE7799_03683</name>
</gene>
<dbReference type="STRING" id="313367.JSE7799_03683"/>
<organism evidence="1 2">
    <name type="scientific">Jannaschia seosinensis</name>
    <dbReference type="NCBI Taxonomy" id="313367"/>
    <lineage>
        <taxon>Bacteria</taxon>
        <taxon>Pseudomonadati</taxon>
        <taxon>Pseudomonadota</taxon>
        <taxon>Alphaproteobacteria</taxon>
        <taxon>Rhodobacterales</taxon>
        <taxon>Roseobacteraceae</taxon>
        <taxon>Jannaschia</taxon>
    </lineage>
</organism>